<dbReference type="EMBL" id="DF143761">
    <property type="protein sequence ID" value="GAA54165.1"/>
    <property type="molecule type" value="Genomic_DNA"/>
</dbReference>
<feature type="domain" description="ZSWIM1/3 RNaseH-like" evidence="1">
    <location>
        <begin position="188"/>
        <end position="293"/>
    </location>
</feature>
<sequence length="533" mass="62154">MPVTQFDTENGHEGCNVDQTCWVGEAGSQEPTWKLDYRRQDNKWRQPEPTISNSGEKFQVILRQQQKQFKAQMRLVETTFHVRRYNDHLMVTSYYLEHNHPRSKFIFDRLSVNRRLTNEELKECSTLLKYGDPSLEIRQYAADHFGKVLTIQDVCNYRVKCRPPLLNDMQSIITQLRECGRVLLVESEGGRLSHLCFSRTQQMALFRRFPDVVNVDATHGTNRLGYKLHTFFVRDGMGTGRPVLYAFVESEHFAPLRKLFCLFKEMMGGKYPVRRFVMDKMTSQMRAAKAVFSRDIMLCYFHARQVIRKHTISNRSRHIFHRMARFDNAADRKWAIHAQHGLVHFGNVTNNRLENANGRLKRRVHHADSLEHAIQKVFQHIEWLMLSLWYKPLSVLRRLTPRMEPARAPFINQCGYPAYTYSRYSEATRSLRRLTMSLVVSVANQLTLLTAGVREIDYHTTVIAAVTSLAHCVEKNFRCAHQLPHPSSMIMENQEAQGALKADNHELRREGDLCDKYLNCIVSVIAHKQSELN</sequence>
<dbReference type="Pfam" id="PF21056">
    <property type="entry name" value="ZSWIM1-3_RNaseH-like"/>
    <property type="match status" value="1"/>
</dbReference>
<dbReference type="InterPro" id="IPR052579">
    <property type="entry name" value="Zinc_finger_SWIM"/>
</dbReference>
<evidence type="ECO:0000313" key="2">
    <source>
        <dbReference type="EMBL" id="GAA54165.1"/>
    </source>
</evidence>
<gene>
    <name evidence="2" type="ORF">CLF_112443</name>
</gene>
<dbReference type="Proteomes" id="UP000008909">
    <property type="component" value="Unassembled WGS sequence"/>
</dbReference>
<reference key="2">
    <citation type="submission" date="2011-10" db="EMBL/GenBank/DDBJ databases">
        <title>The genome and transcriptome sequence of Clonorchis sinensis provide insights into the carcinogenic liver fluke.</title>
        <authorList>
            <person name="Wang X."/>
            <person name="Huang Y."/>
            <person name="Chen W."/>
            <person name="Liu H."/>
            <person name="Guo L."/>
            <person name="Chen Y."/>
            <person name="Luo F."/>
            <person name="Zhou W."/>
            <person name="Sun J."/>
            <person name="Mao Q."/>
            <person name="Liang P."/>
            <person name="Zhou C."/>
            <person name="Tian Y."/>
            <person name="Men J."/>
            <person name="Lv X."/>
            <person name="Huang L."/>
            <person name="Zhou J."/>
            <person name="Hu Y."/>
            <person name="Li R."/>
            <person name="Zhang F."/>
            <person name="Lei H."/>
            <person name="Li X."/>
            <person name="Hu X."/>
            <person name="Liang C."/>
            <person name="Xu J."/>
            <person name="Wu Z."/>
            <person name="Yu X."/>
        </authorList>
    </citation>
    <scope>NUCLEOTIDE SEQUENCE</scope>
    <source>
        <strain>Henan</strain>
    </source>
</reference>
<reference evidence="2" key="1">
    <citation type="journal article" date="2011" name="Genome Biol.">
        <title>The draft genome of the carcinogenic human liver fluke Clonorchis sinensis.</title>
        <authorList>
            <person name="Wang X."/>
            <person name="Chen W."/>
            <person name="Huang Y."/>
            <person name="Sun J."/>
            <person name="Men J."/>
            <person name="Liu H."/>
            <person name="Luo F."/>
            <person name="Guo L."/>
            <person name="Lv X."/>
            <person name="Deng C."/>
            <person name="Zhou C."/>
            <person name="Fan Y."/>
            <person name="Li X."/>
            <person name="Huang L."/>
            <person name="Hu Y."/>
            <person name="Liang C."/>
            <person name="Hu X."/>
            <person name="Xu J."/>
            <person name="Yu X."/>
        </authorList>
    </citation>
    <scope>NUCLEOTIDE SEQUENCE [LARGE SCALE GENOMIC DNA]</scope>
    <source>
        <strain evidence="2">Henan</strain>
    </source>
</reference>
<proteinExistence type="predicted"/>
<dbReference type="InterPro" id="IPR048324">
    <property type="entry name" value="ZSWIM1-3_RNaseH-like"/>
</dbReference>
<evidence type="ECO:0000313" key="3">
    <source>
        <dbReference type="Proteomes" id="UP000008909"/>
    </source>
</evidence>
<dbReference type="AlphaFoldDB" id="G7YMI4"/>
<protein>
    <recommendedName>
        <fullName evidence="1">ZSWIM1/3 RNaseH-like domain-containing protein</fullName>
    </recommendedName>
</protein>
<organism evidence="2 3">
    <name type="scientific">Clonorchis sinensis</name>
    <name type="common">Chinese liver fluke</name>
    <dbReference type="NCBI Taxonomy" id="79923"/>
    <lineage>
        <taxon>Eukaryota</taxon>
        <taxon>Metazoa</taxon>
        <taxon>Spiralia</taxon>
        <taxon>Lophotrochozoa</taxon>
        <taxon>Platyhelminthes</taxon>
        <taxon>Trematoda</taxon>
        <taxon>Digenea</taxon>
        <taxon>Opisthorchiida</taxon>
        <taxon>Opisthorchiata</taxon>
        <taxon>Opisthorchiidae</taxon>
        <taxon>Clonorchis</taxon>
    </lineage>
</organism>
<dbReference type="PANTHER" id="PTHR31569:SF4">
    <property type="entry name" value="SWIM-TYPE DOMAIN-CONTAINING PROTEIN"/>
    <property type="match status" value="1"/>
</dbReference>
<dbReference type="PANTHER" id="PTHR31569">
    <property type="entry name" value="SWIM-TYPE DOMAIN-CONTAINING PROTEIN"/>
    <property type="match status" value="1"/>
</dbReference>
<accession>G7YMI4</accession>
<keyword evidence="3" id="KW-1185">Reference proteome</keyword>
<evidence type="ECO:0000259" key="1">
    <source>
        <dbReference type="Pfam" id="PF21056"/>
    </source>
</evidence>
<name>G7YMI4_CLOSI</name>